<organism evidence="4 5">
    <name type="scientific">Mycobacterium botniense</name>
    <dbReference type="NCBI Taxonomy" id="84962"/>
    <lineage>
        <taxon>Bacteria</taxon>
        <taxon>Bacillati</taxon>
        <taxon>Actinomycetota</taxon>
        <taxon>Actinomycetes</taxon>
        <taxon>Mycobacteriales</taxon>
        <taxon>Mycobacteriaceae</taxon>
        <taxon>Mycobacterium</taxon>
    </lineage>
</organism>
<reference evidence="4 5" key="1">
    <citation type="journal article" date="2019" name="Emerg. Microbes Infect.">
        <title>Comprehensive subspecies identification of 175 nontuberculous mycobacteria species based on 7547 genomic profiles.</title>
        <authorList>
            <person name="Matsumoto Y."/>
            <person name="Kinjo T."/>
            <person name="Motooka D."/>
            <person name="Nabeya D."/>
            <person name="Jung N."/>
            <person name="Uechi K."/>
            <person name="Horii T."/>
            <person name="Iida T."/>
            <person name="Fujita J."/>
            <person name="Nakamura S."/>
        </authorList>
    </citation>
    <scope>NUCLEOTIDE SEQUENCE [LARGE SCALE GENOMIC DNA]</scope>
    <source>
        <strain evidence="4 5">JCM 17322</strain>
    </source>
</reference>
<dbReference type="SFLD" id="SFLDS00003">
    <property type="entry name" value="Haloacid_Dehalogenase"/>
    <property type="match status" value="1"/>
</dbReference>
<dbReference type="RefSeq" id="WP_163758747.1">
    <property type="nucleotide sequence ID" value="NZ_BLKW01000004.1"/>
</dbReference>
<evidence type="ECO:0000313" key="4">
    <source>
        <dbReference type="EMBL" id="GFG75795.1"/>
    </source>
</evidence>
<dbReference type="Gene3D" id="1.10.720.60">
    <property type="match status" value="1"/>
</dbReference>
<accession>A0A7I9Y154</accession>
<dbReference type="SFLD" id="SFLDG01133">
    <property type="entry name" value="C1.5.4:_Enolase-phosphatase_Li"/>
    <property type="match status" value="1"/>
</dbReference>
<dbReference type="SFLD" id="SFLDG01129">
    <property type="entry name" value="C1.5:_HAD__Beta-PGM__Phosphata"/>
    <property type="match status" value="1"/>
</dbReference>
<dbReference type="Proteomes" id="UP000465361">
    <property type="component" value="Unassembled WGS sequence"/>
</dbReference>
<protein>
    <submittedName>
        <fullName evidence="4">Enolase-phosphatase E1</fullName>
    </submittedName>
</protein>
<dbReference type="InterPro" id="IPR023943">
    <property type="entry name" value="Enolase-ppase_E1"/>
</dbReference>
<proteinExistence type="predicted"/>
<dbReference type="SUPFAM" id="SSF56784">
    <property type="entry name" value="HAD-like"/>
    <property type="match status" value="1"/>
</dbReference>
<keyword evidence="5" id="KW-1185">Reference proteome</keyword>
<comment type="caution">
    <text evidence="4">The sequence shown here is derived from an EMBL/GenBank/DDBJ whole genome shotgun (WGS) entry which is preliminary data.</text>
</comment>
<evidence type="ECO:0000256" key="1">
    <source>
        <dbReference type="ARBA" id="ARBA00022605"/>
    </source>
</evidence>
<evidence type="ECO:0000256" key="3">
    <source>
        <dbReference type="ARBA" id="ARBA00023167"/>
    </source>
</evidence>
<dbReference type="PANTHER" id="PTHR20371:SF1">
    <property type="entry name" value="ENOLASE-PHOSPHATASE E1"/>
    <property type="match status" value="1"/>
</dbReference>
<dbReference type="GO" id="GO:0000287">
    <property type="term" value="F:magnesium ion binding"/>
    <property type="evidence" value="ECO:0007669"/>
    <property type="project" value="InterPro"/>
</dbReference>
<dbReference type="NCBIfam" id="TIGR01691">
    <property type="entry name" value="enolase-ppase"/>
    <property type="match status" value="1"/>
</dbReference>
<sequence>MITAIVLDIEGTTSPTRSVRENLYGYTKARLGRWLADNRCGPADSVIAATRELAGRPEADATEVTEILCRWLDSDVKAEPLKTAQGLICAEGFRSGDLRGEFFDDVPPALSSWHDAGIRLYVYSSGSARNQQDWFAHARGGELASLISGWFDLTTAGPKRDVSSYRRIAGSIGLSGQQILLLSDHADELDAAAAAGWSVLGVTRPGEPHPPRPPHRWVTTFAEVDVLSALGEHRPGAGGCR</sequence>
<dbReference type="InterPro" id="IPR023214">
    <property type="entry name" value="HAD_sf"/>
</dbReference>
<keyword evidence="1" id="KW-0028">Amino-acid biosynthesis</keyword>
<dbReference type="EMBL" id="BLKW01000004">
    <property type="protein sequence ID" value="GFG75795.1"/>
    <property type="molecule type" value="Genomic_DNA"/>
</dbReference>
<keyword evidence="2" id="KW-0378">Hydrolase</keyword>
<gene>
    <name evidence="4" type="primary">mtnC</name>
    <name evidence="4" type="ORF">MBOT_31600</name>
</gene>
<dbReference type="GO" id="GO:0043874">
    <property type="term" value="F:acireductone synthase activity"/>
    <property type="evidence" value="ECO:0007669"/>
    <property type="project" value="InterPro"/>
</dbReference>
<dbReference type="Pfam" id="PF00702">
    <property type="entry name" value="Hydrolase"/>
    <property type="match status" value="1"/>
</dbReference>
<dbReference type="Gene3D" id="3.40.50.1000">
    <property type="entry name" value="HAD superfamily/HAD-like"/>
    <property type="match status" value="1"/>
</dbReference>
<name>A0A7I9Y154_9MYCO</name>
<evidence type="ECO:0000256" key="2">
    <source>
        <dbReference type="ARBA" id="ARBA00022801"/>
    </source>
</evidence>
<dbReference type="InterPro" id="IPR036412">
    <property type="entry name" value="HAD-like_sf"/>
</dbReference>
<dbReference type="AlphaFoldDB" id="A0A7I9Y154"/>
<dbReference type="PANTHER" id="PTHR20371">
    <property type="entry name" value="ENOLASE-PHOSPHATASE E1"/>
    <property type="match status" value="1"/>
</dbReference>
<dbReference type="GO" id="GO:0019509">
    <property type="term" value="P:L-methionine salvage from methylthioadenosine"/>
    <property type="evidence" value="ECO:0007669"/>
    <property type="project" value="InterPro"/>
</dbReference>
<dbReference type="CDD" id="cd01629">
    <property type="entry name" value="HAD_EP"/>
    <property type="match status" value="1"/>
</dbReference>
<evidence type="ECO:0000313" key="5">
    <source>
        <dbReference type="Proteomes" id="UP000465361"/>
    </source>
</evidence>
<keyword evidence="3" id="KW-0486">Methionine biosynthesis</keyword>